<evidence type="ECO:0000313" key="4">
    <source>
        <dbReference type="EMBL" id="RRT76231.1"/>
    </source>
</evidence>
<dbReference type="InterPro" id="IPR001360">
    <property type="entry name" value="Glyco_hydro_1"/>
</dbReference>
<dbReference type="SUPFAM" id="SSF51445">
    <property type="entry name" value="(Trans)glycosidases"/>
    <property type="match status" value="1"/>
</dbReference>
<dbReference type="EMBL" id="AMZH03002252">
    <property type="protein sequence ID" value="RRT76231.1"/>
    <property type="molecule type" value="Genomic_DNA"/>
</dbReference>
<dbReference type="GO" id="GO:0005975">
    <property type="term" value="P:carbohydrate metabolic process"/>
    <property type="evidence" value="ECO:0007669"/>
    <property type="project" value="InterPro"/>
</dbReference>
<dbReference type="Pfam" id="PF00232">
    <property type="entry name" value="Glyco_hydro_1"/>
    <property type="match status" value="1"/>
</dbReference>
<keyword evidence="3" id="KW-0732">Signal</keyword>
<evidence type="ECO:0000313" key="5">
    <source>
        <dbReference type="Proteomes" id="UP000287651"/>
    </source>
</evidence>
<dbReference type="InterPro" id="IPR017853">
    <property type="entry name" value="GH"/>
</dbReference>
<comment type="similarity">
    <text evidence="1">Belongs to the glycosyl hydrolase 1 family.</text>
</comment>
<reference evidence="4 5" key="1">
    <citation type="journal article" date="2014" name="Agronomy (Basel)">
        <title>A Draft Genome Sequence for Ensete ventricosum, the Drought-Tolerant Tree Against Hunger.</title>
        <authorList>
            <person name="Harrison J."/>
            <person name="Moore K.A."/>
            <person name="Paszkiewicz K."/>
            <person name="Jones T."/>
            <person name="Grant M."/>
            <person name="Ambacheew D."/>
            <person name="Muzemil S."/>
            <person name="Studholme D.J."/>
        </authorList>
    </citation>
    <scope>NUCLEOTIDE SEQUENCE [LARGE SCALE GENOMIC DNA]</scope>
</reference>
<feature type="chain" id="PRO_5019109495" description="4-hydroxy-7-methoxy-3-oxo-3,4-dihydro-2H-1,4-benzoxazin-2-yl glucosidebeta-D-glucosidase" evidence="3">
    <location>
        <begin position="24"/>
        <end position="198"/>
    </location>
</feature>
<sequence>MASAYVVVLLPFVAALMAYGVTASTSFNSSSFPAGFVFGAASAAYQYEGAFREGGKGPSIWDTFTHDHPGLQIYLMLENCMNESNQSNERRTQLPPPSPSRLLPLSSPASALPAVPHRDEEAWAAGKGWRRREGEGPTVQCSKLFLSRALDSEICRRSVVPKRSPRFGCLLVVHCIVNCLPLVVLGKDFCPPTSILFS</sequence>
<evidence type="ECO:0008006" key="6">
    <source>
        <dbReference type="Google" id="ProtNLM"/>
    </source>
</evidence>
<evidence type="ECO:0000256" key="2">
    <source>
        <dbReference type="ARBA" id="ARBA00022801"/>
    </source>
</evidence>
<proteinExistence type="inferred from homology"/>
<name>A0A427AJ92_ENSVE</name>
<protein>
    <recommendedName>
        <fullName evidence="6">4-hydroxy-7-methoxy-3-oxo-3,4-dihydro-2H-1,4-benzoxazin-2-yl glucosidebeta-D-glucosidase</fullName>
    </recommendedName>
</protein>
<evidence type="ECO:0000256" key="3">
    <source>
        <dbReference type="SAM" id="SignalP"/>
    </source>
</evidence>
<keyword evidence="2" id="KW-0378">Hydrolase</keyword>
<dbReference type="AlphaFoldDB" id="A0A427AJ92"/>
<dbReference type="InterPro" id="IPR033132">
    <property type="entry name" value="GH_1_N_CS"/>
</dbReference>
<dbReference type="GO" id="GO:0008422">
    <property type="term" value="F:beta-glucosidase activity"/>
    <property type="evidence" value="ECO:0007669"/>
    <property type="project" value="UniProtKB-ARBA"/>
</dbReference>
<dbReference type="Gene3D" id="3.20.20.80">
    <property type="entry name" value="Glycosidases"/>
    <property type="match status" value="1"/>
</dbReference>
<feature type="signal peptide" evidence="3">
    <location>
        <begin position="1"/>
        <end position="23"/>
    </location>
</feature>
<comment type="caution">
    <text evidence="4">The sequence shown here is derived from an EMBL/GenBank/DDBJ whole genome shotgun (WGS) entry which is preliminary data.</text>
</comment>
<dbReference type="Proteomes" id="UP000287651">
    <property type="component" value="Unassembled WGS sequence"/>
</dbReference>
<gene>
    <name evidence="4" type="ORF">B296_00019259</name>
</gene>
<accession>A0A427AJ92</accession>
<dbReference type="PROSITE" id="PS00653">
    <property type="entry name" value="GLYCOSYL_HYDROL_F1_2"/>
    <property type="match status" value="1"/>
</dbReference>
<evidence type="ECO:0000256" key="1">
    <source>
        <dbReference type="ARBA" id="ARBA00010838"/>
    </source>
</evidence>
<organism evidence="4 5">
    <name type="scientific">Ensete ventricosum</name>
    <name type="common">Abyssinian banana</name>
    <name type="synonym">Musa ensete</name>
    <dbReference type="NCBI Taxonomy" id="4639"/>
    <lineage>
        <taxon>Eukaryota</taxon>
        <taxon>Viridiplantae</taxon>
        <taxon>Streptophyta</taxon>
        <taxon>Embryophyta</taxon>
        <taxon>Tracheophyta</taxon>
        <taxon>Spermatophyta</taxon>
        <taxon>Magnoliopsida</taxon>
        <taxon>Liliopsida</taxon>
        <taxon>Zingiberales</taxon>
        <taxon>Musaceae</taxon>
        <taxon>Ensete</taxon>
    </lineage>
</organism>